<sequence length="1133" mass="130203">MDYLFDIRPERPGYRLQKLELLNWGTFDSSDGHVYRFEPKGRTSLLVGHNGSGKSTLVDAILTLLVEPRTRNYNVAAGARKTERTEKSYIRGAYARTSDDSNMAIVKYLRPQASQLTAIAAVFTDEQLGKSFTLCQVLHLATDGSTEKLFAVADEPRALEEDLAGVRKADELAEHLHRLGYETTKKFVKYRSWLTRRTGMLPKAMDIFNQTVAVKDIQSLDRFIRDHMLERHNWQETVAKLLAHFHDLSVAHQELVRTRKAEELLEPVEKLGLRYRTEEAELITRERQLAAAATFFHQQTVDLLKPALELQRGEVGHMEQSIADIKARESEAREQIRQLRNEIDQAGGERLKAIPHLMASEQARLETKQAASQRYHQLLRTAGIDRNVTDEPSHTKVQQELQQCVAAANQQQQQLQAKYEELVIQRGEYHRAVREDQQELAALGNRSTNLPSALVTMRQELCDDLGLKAQQLPFAAELMTVAPDERRWEASAELVLRSFALSLLVPETYYARVQAYIDRTKLVDGRGRGQRLDYLRVGRGEDLGGDRQHPQSLTRKLQFRGRHPLTPWVRDEVARRFDYHCCDSVEEFESTTGRALTENRHIKYSRERHTKDDRPRAIDRRHYVLGWDNREKKRLLAERLEQLGREIAKLDEATTASATQLAKVRATLAAAEEAGKLKRFDEIDLARHQRELESLEREKQELESSNSAVKALKQRLQQAEQAVEALDNQRTTLNRKLAILQDLVSQREDEIARAEQELARLRNAGEYDQHAVSFTSIEESLNEPLTPENLAATETTWTSGLRDEIERRRNPLIRLGDRMVEEMNRFLRAFAEQQADLSANRESLDAFLALLAQIREEDLPRHEQKFKDRLNDKVTQEIALFHNALNEERRRIETKVSQLNRSLAALNYRPNSYMKLEPREVADREIGDFRRALRECLDDAYEGTNEVNEARFQRIEKLVARLADTEKTRWRDKVIDVRNWFTFAARELDHETGETRSFHEGSTGQSGGEKAKLAFTILVAAIAYQYDLDPESPQSGRFQFVVVDEMFSKIDDQNAEYALKLFERFGLQLLIVAPLDAKARVTEPFVNSYLQVVKDESTGRSQLFSMTAREYEEVVGQFADGPSESATPRVTPK</sequence>
<name>A0A9X2FFH0_9BACT</name>
<dbReference type="AlphaFoldDB" id="A0A9X2FFH0"/>
<gene>
    <name evidence="2" type="ORF">NG895_29510</name>
</gene>
<organism evidence="2 3">
    <name type="scientific">Aeoliella straminimaris</name>
    <dbReference type="NCBI Taxonomy" id="2954799"/>
    <lineage>
        <taxon>Bacteria</taxon>
        <taxon>Pseudomonadati</taxon>
        <taxon>Planctomycetota</taxon>
        <taxon>Planctomycetia</taxon>
        <taxon>Pirellulales</taxon>
        <taxon>Lacipirellulaceae</taxon>
        <taxon>Aeoliella</taxon>
    </lineage>
</organism>
<evidence type="ECO:0000256" key="1">
    <source>
        <dbReference type="SAM" id="Coils"/>
    </source>
</evidence>
<comment type="caution">
    <text evidence="2">The sequence shown here is derived from an EMBL/GenBank/DDBJ whole genome shotgun (WGS) entry which is preliminary data.</text>
</comment>
<dbReference type="Pfam" id="PF13555">
    <property type="entry name" value="AAA_29"/>
    <property type="match status" value="1"/>
</dbReference>
<protein>
    <recommendedName>
        <fullName evidence="4">Chromosome partition protein Smc</fullName>
    </recommendedName>
</protein>
<dbReference type="RefSeq" id="WP_252856173.1">
    <property type="nucleotide sequence ID" value="NZ_JAMXLR010000095.1"/>
</dbReference>
<proteinExistence type="predicted"/>
<dbReference type="CDD" id="cd00267">
    <property type="entry name" value="ABC_ATPase"/>
    <property type="match status" value="1"/>
</dbReference>
<feature type="coiled-coil region" evidence="1">
    <location>
        <begin position="398"/>
        <end position="425"/>
    </location>
</feature>
<dbReference type="Proteomes" id="UP001155241">
    <property type="component" value="Unassembled WGS sequence"/>
</dbReference>
<dbReference type="PANTHER" id="PTHR39063:SF1">
    <property type="entry name" value="OFD1 CENTRIOLE AND CENTRIOLAR SATELLITE PROTEIN"/>
    <property type="match status" value="1"/>
</dbReference>
<dbReference type="InterPro" id="IPR055289">
    <property type="entry name" value="OFD1"/>
</dbReference>
<dbReference type="PANTHER" id="PTHR39063">
    <property type="entry name" value="ORAL-FACIAL-DIGITAL SYNDROME 1 PROTEIN HOMOLOG"/>
    <property type="match status" value="1"/>
</dbReference>
<feature type="coiled-coil region" evidence="1">
    <location>
        <begin position="322"/>
        <end position="349"/>
    </location>
</feature>
<dbReference type="InterPro" id="IPR027417">
    <property type="entry name" value="P-loop_NTPase"/>
</dbReference>
<evidence type="ECO:0008006" key="4">
    <source>
        <dbReference type="Google" id="ProtNLM"/>
    </source>
</evidence>
<evidence type="ECO:0000313" key="3">
    <source>
        <dbReference type="Proteomes" id="UP001155241"/>
    </source>
</evidence>
<reference evidence="2" key="1">
    <citation type="submission" date="2022-06" db="EMBL/GenBank/DDBJ databases">
        <title>Aeoliella straminimaris, a novel planctomycete from sediments.</title>
        <authorList>
            <person name="Vitorino I.R."/>
            <person name="Lage O.M."/>
        </authorList>
    </citation>
    <scope>NUCLEOTIDE SEQUENCE</scope>
    <source>
        <strain evidence="2">ICT_H6.2</strain>
    </source>
</reference>
<keyword evidence="3" id="KW-1185">Reference proteome</keyword>
<dbReference type="Gene3D" id="3.40.50.300">
    <property type="entry name" value="P-loop containing nucleotide triphosphate hydrolases"/>
    <property type="match status" value="1"/>
</dbReference>
<evidence type="ECO:0000313" key="2">
    <source>
        <dbReference type="EMBL" id="MCO6048060.1"/>
    </source>
</evidence>
<dbReference type="Pfam" id="PF13558">
    <property type="entry name" value="SbcC_Walker_B"/>
    <property type="match status" value="1"/>
</dbReference>
<dbReference type="SUPFAM" id="SSF52540">
    <property type="entry name" value="P-loop containing nucleoside triphosphate hydrolases"/>
    <property type="match status" value="2"/>
</dbReference>
<accession>A0A9X2FFH0</accession>
<dbReference type="EMBL" id="JAMXLR010000095">
    <property type="protein sequence ID" value="MCO6048060.1"/>
    <property type="molecule type" value="Genomic_DNA"/>
</dbReference>
<feature type="coiled-coil region" evidence="1">
    <location>
        <begin position="678"/>
        <end position="764"/>
    </location>
</feature>
<keyword evidence="1" id="KW-0175">Coiled coil</keyword>
<dbReference type="Gene3D" id="3.40.1140.10">
    <property type="match status" value="1"/>
</dbReference>